<dbReference type="AlphaFoldDB" id="A0A5E4WHC4"/>
<feature type="compositionally biased region" description="Low complexity" evidence="1">
    <location>
        <begin position="45"/>
        <end position="62"/>
    </location>
</feature>
<protein>
    <submittedName>
        <fullName evidence="2">Uncharacterized protein</fullName>
    </submittedName>
</protein>
<feature type="region of interest" description="Disordered" evidence="1">
    <location>
        <begin position="1"/>
        <end position="78"/>
    </location>
</feature>
<gene>
    <name evidence="2" type="ORF">PNO31109_03227</name>
</gene>
<keyword evidence="3" id="KW-1185">Reference proteome</keyword>
<organism evidence="2 3">
    <name type="scientific">Pandoraea nosoerga</name>
    <dbReference type="NCBI Taxonomy" id="2508296"/>
    <lineage>
        <taxon>Bacteria</taxon>
        <taxon>Pseudomonadati</taxon>
        <taxon>Pseudomonadota</taxon>
        <taxon>Betaproteobacteria</taxon>
        <taxon>Burkholderiales</taxon>
        <taxon>Burkholderiaceae</taxon>
        <taxon>Pandoraea</taxon>
    </lineage>
</organism>
<sequence length="411" mass="42557">MVEAIRDIPGNPALGDARAAARPSSLPHGPGAEPGTGAARPKQVAAADAPGRTRGARRTATPSWPVSPARASFDRPDGLDKRRAVRTADLISHHAAASRASAALDWLARLHAAANAALATLARWRDGDAASHERAQRALASLCAQWQGRDRESLGTVDDRLHFDARGAAPRRFTIDGVAPQQWRASMPERLTLFPTGPGGAGVEIDVSNALSAAGLRRHTARALAAYGITLEGPPPEHIWVMRADGARWPSIASKFALAQTGGASPPQATGAEADVTGTSTAALVRAGVPGAARPAILRDAPDAIAPHTWRIDGRDTVAQVRQALASIVRAIRAAHAQASQAARASAQSVSQSVADRGFAAAQGLDYDAAMACATAWTARLGKLPPFVAMARAMPGGVPMSRANVRALLAG</sequence>
<reference evidence="2 3" key="1">
    <citation type="submission" date="2019-08" db="EMBL/GenBank/DDBJ databases">
        <authorList>
            <person name="Peeters C."/>
        </authorList>
    </citation>
    <scope>NUCLEOTIDE SEQUENCE [LARGE SCALE GENOMIC DNA]</scope>
    <source>
        <strain evidence="2 3">LMG 31109</strain>
    </source>
</reference>
<dbReference type="Proteomes" id="UP000367825">
    <property type="component" value="Unassembled WGS sequence"/>
</dbReference>
<evidence type="ECO:0000256" key="1">
    <source>
        <dbReference type="SAM" id="MobiDB-lite"/>
    </source>
</evidence>
<accession>A0A5E4WHC4</accession>
<dbReference type="EMBL" id="CABPSC010000013">
    <property type="protein sequence ID" value="VVE22910.1"/>
    <property type="molecule type" value="Genomic_DNA"/>
</dbReference>
<proteinExistence type="predicted"/>
<name>A0A5E4WHC4_9BURK</name>
<evidence type="ECO:0000313" key="3">
    <source>
        <dbReference type="Proteomes" id="UP000367825"/>
    </source>
</evidence>
<evidence type="ECO:0000313" key="2">
    <source>
        <dbReference type="EMBL" id="VVE22910.1"/>
    </source>
</evidence>